<name>A0A1D8GHY1_9FIRM</name>
<dbReference type="OrthoDB" id="9773478at2"/>
<dbReference type="HAMAP" id="MF_00691">
    <property type="entry name" value="PxpA"/>
    <property type="match status" value="1"/>
</dbReference>
<dbReference type="CDD" id="cd10787">
    <property type="entry name" value="LamB_YcsF_like"/>
    <property type="match status" value="1"/>
</dbReference>
<dbReference type="NCBIfam" id="NF003816">
    <property type="entry name" value="PRK05406.1-5"/>
    <property type="match status" value="1"/>
</dbReference>
<evidence type="ECO:0000256" key="1">
    <source>
        <dbReference type="HAMAP-Rule" id="MF_00691"/>
    </source>
</evidence>
<organism evidence="2 3">
    <name type="scientific">Geosporobacter ferrireducens</name>
    <dbReference type="NCBI Taxonomy" id="1424294"/>
    <lineage>
        <taxon>Bacteria</taxon>
        <taxon>Bacillati</taxon>
        <taxon>Bacillota</taxon>
        <taxon>Clostridia</taxon>
        <taxon>Peptostreptococcales</taxon>
        <taxon>Thermotaleaceae</taxon>
        <taxon>Geosporobacter</taxon>
    </lineage>
</organism>
<evidence type="ECO:0000313" key="3">
    <source>
        <dbReference type="Proteomes" id="UP000095743"/>
    </source>
</evidence>
<keyword evidence="1" id="KW-0378">Hydrolase</keyword>
<dbReference type="AlphaFoldDB" id="A0A1D8GHY1"/>
<evidence type="ECO:0000313" key="2">
    <source>
        <dbReference type="EMBL" id="AOT70504.1"/>
    </source>
</evidence>
<dbReference type="SUPFAM" id="SSF88713">
    <property type="entry name" value="Glycoside hydrolase/deacetylase"/>
    <property type="match status" value="1"/>
</dbReference>
<reference evidence="2 3" key="1">
    <citation type="submission" date="2016-09" db="EMBL/GenBank/DDBJ databases">
        <title>Genomic analysis reveals versatility of anaerobic energy metabolism of Geosporobacter ferrireducens IRF9 of phylum Firmicutes.</title>
        <authorList>
            <person name="Kim S.-J."/>
        </authorList>
    </citation>
    <scope>NUCLEOTIDE SEQUENCE [LARGE SCALE GENOMIC DNA]</scope>
    <source>
        <strain evidence="2 3">IRF9</strain>
    </source>
</reference>
<dbReference type="Proteomes" id="UP000095743">
    <property type="component" value="Chromosome"/>
</dbReference>
<dbReference type="STRING" id="1424294.Gferi_13520"/>
<dbReference type="NCBIfam" id="NF003814">
    <property type="entry name" value="PRK05406.1-3"/>
    <property type="match status" value="1"/>
</dbReference>
<comment type="catalytic activity">
    <reaction evidence="1">
        <text>5-oxo-L-proline + ATP + 2 H2O = L-glutamate + ADP + phosphate + H(+)</text>
        <dbReference type="Rhea" id="RHEA:10348"/>
        <dbReference type="ChEBI" id="CHEBI:15377"/>
        <dbReference type="ChEBI" id="CHEBI:15378"/>
        <dbReference type="ChEBI" id="CHEBI:29985"/>
        <dbReference type="ChEBI" id="CHEBI:30616"/>
        <dbReference type="ChEBI" id="CHEBI:43474"/>
        <dbReference type="ChEBI" id="CHEBI:58402"/>
        <dbReference type="ChEBI" id="CHEBI:456216"/>
        <dbReference type="EC" id="3.5.2.9"/>
    </reaction>
</comment>
<dbReference type="EC" id="3.5.2.9" evidence="1"/>
<gene>
    <name evidence="1" type="primary">pxpA</name>
    <name evidence="2" type="ORF">Gferi_13520</name>
</gene>
<comment type="subunit">
    <text evidence="1">Forms a complex composed of PxpA, PxpB and PxpC.</text>
</comment>
<dbReference type="InterPro" id="IPR005501">
    <property type="entry name" value="LamB/YcsF/PxpA-like"/>
</dbReference>
<dbReference type="GO" id="GO:0005975">
    <property type="term" value="P:carbohydrate metabolic process"/>
    <property type="evidence" value="ECO:0007669"/>
    <property type="project" value="InterPro"/>
</dbReference>
<comment type="similarity">
    <text evidence="1">Belongs to the LamB/PxpA family.</text>
</comment>
<dbReference type="PANTHER" id="PTHR30292:SF0">
    <property type="entry name" value="5-OXOPROLINASE SUBUNIT A"/>
    <property type="match status" value="1"/>
</dbReference>
<dbReference type="PANTHER" id="PTHR30292">
    <property type="entry name" value="UNCHARACTERIZED PROTEIN YBGL-RELATED"/>
    <property type="match status" value="1"/>
</dbReference>
<dbReference type="GO" id="GO:0017168">
    <property type="term" value="F:5-oxoprolinase (ATP-hydrolyzing) activity"/>
    <property type="evidence" value="ECO:0007669"/>
    <property type="project" value="UniProtKB-UniRule"/>
</dbReference>
<dbReference type="Pfam" id="PF03746">
    <property type="entry name" value="LamB_YcsF"/>
    <property type="match status" value="1"/>
</dbReference>
<sequence length="256" mass="27378">MIQVDLNSDLGESFGNYKIGLDESVIQFVSSANIACGWHGGDPLVMQETVAMAKVQGVGIGAHPGYPDLMGFGRRNMTVTPKEIKAYVQYQLGALMAFVMSIGEKIQHVKPHGAMYNMAAKDYSLAKGIAEAIYAVDKDIILLGLANSEMIRAGEAVGLKVASEVFADRAYNADGTLVARTLPGAVIHDTDLAIARVVRMVKEGKVTAITGEDVAINAQSICVHGDNPEAVAFVKQIRKALEDEGILISKLGNFIR</sequence>
<dbReference type="GO" id="GO:0005524">
    <property type="term" value="F:ATP binding"/>
    <property type="evidence" value="ECO:0007669"/>
    <property type="project" value="UniProtKB-UniRule"/>
</dbReference>
<keyword evidence="1" id="KW-0067">ATP-binding</keyword>
<dbReference type="Gene3D" id="3.20.20.370">
    <property type="entry name" value="Glycoside hydrolase/deacetylase"/>
    <property type="match status" value="1"/>
</dbReference>
<dbReference type="EMBL" id="CP017269">
    <property type="protein sequence ID" value="AOT70504.1"/>
    <property type="molecule type" value="Genomic_DNA"/>
</dbReference>
<keyword evidence="3" id="KW-1185">Reference proteome</keyword>
<dbReference type="RefSeq" id="WP_069977317.1">
    <property type="nucleotide sequence ID" value="NZ_CP017269.1"/>
</dbReference>
<proteinExistence type="inferred from homology"/>
<dbReference type="KEGG" id="gfe:Gferi_13520"/>
<comment type="function">
    <text evidence="1">Catalyzes the cleavage of 5-oxoproline to form L-glutamate coupled to the hydrolysis of ATP to ADP and inorganic phosphate.</text>
</comment>
<dbReference type="InterPro" id="IPR011330">
    <property type="entry name" value="Glyco_hydro/deAcase_b/a-brl"/>
</dbReference>
<keyword evidence="1" id="KW-0547">Nucleotide-binding</keyword>
<protein>
    <recommendedName>
        <fullName evidence="1">5-oxoprolinase subunit A</fullName>
        <shortName evidence="1">5-OPase subunit A</shortName>
        <ecNumber evidence="1">3.5.2.9</ecNumber>
    </recommendedName>
    <alternativeName>
        <fullName evidence="1">5-oxoprolinase (ATP-hydrolyzing) subunit A</fullName>
    </alternativeName>
</protein>
<accession>A0A1D8GHY1</accession>